<sequence length="40" mass="4621">MPTKDLIQQWHQTDNPAVKRGMVNMNAALCHHFFEIAQAQ</sequence>
<dbReference type="Proteomes" id="UP000004903">
    <property type="component" value="Unassembled WGS sequence"/>
</dbReference>
<dbReference type="EMBL" id="AFCT01001193">
    <property type="protein sequence ID" value="EHC86850.1"/>
    <property type="molecule type" value="Genomic_DNA"/>
</dbReference>
<accession>G5QKW3</accession>
<evidence type="ECO:0000313" key="1">
    <source>
        <dbReference type="EMBL" id="EHC86850.1"/>
    </source>
</evidence>
<gene>
    <name evidence="1" type="ORF">LTSERUB_3337</name>
</gene>
<reference evidence="1 2" key="1">
    <citation type="journal article" date="2011" name="BMC Genomics">
        <title>Genome sequencing reveals diversification of virulence factor content and possible host adaptation in distinct subpopulations of Salmonella enterica.</title>
        <authorList>
            <person name="den Bakker H.C."/>
            <person name="Moreno Switt A.I."/>
            <person name="Govoni G."/>
            <person name="Cummings C.A."/>
            <person name="Ranieri M.L."/>
            <person name="Degoricija L."/>
            <person name="Hoelzer K."/>
            <person name="Rodriguez-Rivera L.D."/>
            <person name="Brown S."/>
            <person name="Bolchacova E."/>
            <person name="Furtado M.R."/>
            <person name="Wiedmann M."/>
        </authorList>
    </citation>
    <scope>NUCLEOTIDE SEQUENCE [LARGE SCALE GENOMIC DNA]</scope>
    <source>
        <strain evidence="1 2">A4-653</strain>
    </source>
</reference>
<dbReference type="AlphaFoldDB" id="G5QKW3"/>
<name>G5QKW3_SALRU</name>
<proteinExistence type="predicted"/>
<protein>
    <submittedName>
        <fullName evidence="1">Uncharacterized protein</fullName>
    </submittedName>
</protein>
<organism evidence="1 2">
    <name type="scientific">Salmonella enterica subsp. enterica serovar Rubislaw str. A4-653</name>
    <dbReference type="NCBI Taxonomy" id="913081"/>
    <lineage>
        <taxon>Bacteria</taxon>
        <taxon>Pseudomonadati</taxon>
        <taxon>Pseudomonadota</taxon>
        <taxon>Gammaproteobacteria</taxon>
        <taxon>Enterobacterales</taxon>
        <taxon>Enterobacteriaceae</taxon>
        <taxon>Salmonella</taxon>
    </lineage>
</organism>
<evidence type="ECO:0000313" key="2">
    <source>
        <dbReference type="Proteomes" id="UP000004903"/>
    </source>
</evidence>
<comment type="caution">
    <text evidence="1">The sequence shown here is derived from an EMBL/GenBank/DDBJ whole genome shotgun (WGS) entry which is preliminary data.</text>
</comment>